<evidence type="ECO:0000256" key="2">
    <source>
        <dbReference type="ARBA" id="ARBA00023203"/>
    </source>
</evidence>
<dbReference type="Ensembl" id="ENSPKIT00000015615.1">
    <property type="protein sequence ID" value="ENSPKIP00000034694.1"/>
    <property type="gene ID" value="ENSPKIG00000013916.1"/>
</dbReference>
<keyword evidence="7" id="KW-1185">Reference proteome</keyword>
<dbReference type="AlphaFoldDB" id="A0A3B3SVI9"/>
<dbReference type="FunFam" id="1.20.58.60:FF:000075">
    <property type="entry name" value="utrophin isoform X1"/>
    <property type="match status" value="1"/>
</dbReference>
<evidence type="ECO:0000256" key="3">
    <source>
        <dbReference type="SAM" id="Coils"/>
    </source>
</evidence>
<feature type="coiled-coil region" evidence="3">
    <location>
        <begin position="426"/>
        <end position="472"/>
    </location>
</feature>
<proteinExistence type="predicted"/>
<dbReference type="SUPFAM" id="SSF46966">
    <property type="entry name" value="Spectrin repeat"/>
    <property type="match status" value="3"/>
</dbReference>
<feature type="domain" description="Calponin-homology (CH)" evidence="5">
    <location>
        <begin position="20"/>
        <end position="124"/>
    </location>
</feature>
<dbReference type="GO" id="GO:0003779">
    <property type="term" value="F:actin binding"/>
    <property type="evidence" value="ECO:0007669"/>
    <property type="project" value="UniProtKB-KW"/>
</dbReference>
<organism evidence="6 7">
    <name type="scientific">Paramormyrops kingsleyae</name>
    <dbReference type="NCBI Taxonomy" id="1676925"/>
    <lineage>
        <taxon>Eukaryota</taxon>
        <taxon>Metazoa</taxon>
        <taxon>Chordata</taxon>
        <taxon>Craniata</taxon>
        <taxon>Vertebrata</taxon>
        <taxon>Euteleostomi</taxon>
        <taxon>Actinopterygii</taxon>
        <taxon>Neopterygii</taxon>
        <taxon>Teleostei</taxon>
        <taxon>Osteoglossocephala</taxon>
        <taxon>Osteoglossomorpha</taxon>
        <taxon>Osteoglossiformes</taxon>
        <taxon>Mormyridae</taxon>
        <taxon>Paramormyrops</taxon>
    </lineage>
</organism>
<evidence type="ECO:0000313" key="7">
    <source>
        <dbReference type="Proteomes" id="UP000261540"/>
    </source>
</evidence>
<dbReference type="InterPro" id="IPR036872">
    <property type="entry name" value="CH_dom_sf"/>
</dbReference>
<keyword evidence="3" id="KW-0175">Coiled coil</keyword>
<dbReference type="SMART" id="SM00150">
    <property type="entry name" value="SPEC"/>
    <property type="match status" value="3"/>
</dbReference>
<dbReference type="FunFam" id="1.10.418.10:FF:000044">
    <property type="entry name" value="utrophin isoform X2"/>
    <property type="match status" value="1"/>
</dbReference>
<protein>
    <recommendedName>
        <fullName evidence="5">Calponin-homology (CH) domain-containing protein</fullName>
    </recommendedName>
</protein>
<dbReference type="STRING" id="1676925.ENSPKIP00000034694"/>
<dbReference type="CDD" id="cd21232">
    <property type="entry name" value="CH_UTRN_rpt1"/>
    <property type="match status" value="1"/>
</dbReference>
<dbReference type="Gene3D" id="1.10.418.10">
    <property type="entry name" value="Calponin-like domain"/>
    <property type="match status" value="2"/>
</dbReference>
<feature type="compositionally biased region" description="Polar residues" evidence="4">
    <location>
        <begin position="292"/>
        <end position="301"/>
    </location>
</feature>
<reference evidence="6" key="2">
    <citation type="submission" date="2025-09" db="UniProtKB">
        <authorList>
            <consortium name="Ensembl"/>
        </authorList>
    </citation>
    <scope>IDENTIFICATION</scope>
</reference>
<evidence type="ECO:0000256" key="4">
    <source>
        <dbReference type="SAM" id="MobiDB-lite"/>
    </source>
</evidence>
<dbReference type="InterPro" id="IPR001589">
    <property type="entry name" value="Actinin_actin-bd_CS"/>
</dbReference>
<reference evidence="6" key="1">
    <citation type="submission" date="2025-08" db="UniProtKB">
        <authorList>
            <consortium name="Ensembl"/>
        </authorList>
    </citation>
    <scope>IDENTIFICATION</scope>
</reference>
<dbReference type="Pfam" id="PF00435">
    <property type="entry name" value="Spectrin"/>
    <property type="match status" value="3"/>
</dbReference>
<dbReference type="GeneTree" id="ENSGT00940000153467"/>
<dbReference type="PROSITE" id="PS00020">
    <property type="entry name" value="ACTININ_2"/>
    <property type="match status" value="1"/>
</dbReference>
<dbReference type="InterPro" id="IPR018159">
    <property type="entry name" value="Spectrin/alpha-actinin"/>
</dbReference>
<keyword evidence="2" id="KW-0009">Actin-binding</keyword>
<dbReference type="InterPro" id="IPR002017">
    <property type="entry name" value="Spectrin_repeat"/>
</dbReference>
<feature type="region of interest" description="Disordered" evidence="4">
    <location>
        <begin position="273"/>
        <end position="306"/>
    </location>
</feature>
<name>A0A3B3SVI9_9TELE</name>
<dbReference type="SMART" id="SM00033">
    <property type="entry name" value="CH"/>
    <property type="match status" value="2"/>
</dbReference>
<keyword evidence="1" id="KW-0677">Repeat</keyword>
<sequence length="765" mass="87030">MVANHANVPFVLSLLDEHDAVQKKTFTKWINSRFTKAGKAPIKDMFSDLRDGRKLLDLLEGLTGTVLTKERGSTRVHALNNVNKVLQVLHQNNVELVNIGGTDIVDGNHKLTLGLIWNIILHWQVKDIMKDIMSSLQQTNSEKILLSWVRHCTRTYEQVNVLNFTTSWADGLAFNAILHRYRPNMFSFDKVLGMAPTERLEHAFTFAKDQLAVERLLDPEDVAVQLPDKKSIIMYVTSLFAVLPKELTMDDIREVEALPKKYKAEVEEVPAGPRQSCHLPAPGFKLGAGSSRADTPSTVTETEGEPEVDLDSYQSALEEVLTWLLLAEDTLHMQDDVSDDVEEVKDQFHTHEAFMMELTAHQSSVGNVLQAGNQLIAQGNLTEEEEDEIREQMTLLNSRWEGLRVASMDRQARLHEVLMELQHLQLQQLADWLTQTEARIRRMEAQPTAGDLEGYRVQLEEHKVLQNDLETEQVKVNSLTHMVVVVDENSSDNATAALEDQLQALGERWAAVCRWTEERWHKLQDMLNVWQQLLEDQNLFKAWLSEKEKILREVQTSKFKDPGEINVSVRTLAVSLLKEDMENKRRTLDHLSDAGQDVSLLLRSTEATQRIQGQTEELTQRWDNLVQELEDCSYQVSLPEGLLYHQTTMTGRASAQELPPPPPMKKRQLQEDQDARAMEGNLVEIMSWIGRWKTSVQALVPTNDEKAQETSVLKEKLKVKICTQQFLSPDAFSLQAIRWQCSFLVICFFGLPHVGSQRATGGESP</sequence>
<dbReference type="SUPFAM" id="SSF47576">
    <property type="entry name" value="Calponin-homology domain, CH-domain"/>
    <property type="match status" value="1"/>
</dbReference>
<dbReference type="PROSITE" id="PS00019">
    <property type="entry name" value="ACTININ_1"/>
    <property type="match status" value="1"/>
</dbReference>
<dbReference type="Proteomes" id="UP000261540">
    <property type="component" value="Unplaced"/>
</dbReference>
<evidence type="ECO:0000256" key="1">
    <source>
        <dbReference type="ARBA" id="ARBA00022737"/>
    </source>
</evidence>
<feature type="domain" description="Calponin-homology (CH)" evidence="5">
    <location>
        <begin position="139"/>
        <end position="244"/>
    </location>
</feature>
<accession>A0A3B3SVI9</accession>
<dbReference type="InterPro" id="IPR001715">
    <property type="entry name" value="CH_dom"/>
</dbReference>
<evidence type="ECO:0000313" key="6">
    <source>
        <dbReference type="Ensembl" id="ENSPKIP00000034694.1"/>
    </source>
</evidence>
<dbReference type="PANTHER" id="PTHR11915">
    <property type="entry name" value="SPECTRIN/FILAMIN RELATED CYTOSKELETAL PROTEIN"/>
    <property type="match status" value="1"/>
</dbReference>
<dbReference type="CDD" id="cd00176">
    <property type="entry name" value="SPEC"/>
    <property type="match status" value="2"/>
</dbReference>
<dbReference type="Gene3D" id="1.20.58.60">
    <property type="match status" value="3"/>
</dbReference>
<evidence type="ECO:0000259" key="5">
    <source>
        <dbReference type="PROSITE" id="PS50021"/>
    </source>
</evidence>
<dbReference type="FunFam" id="1.10.418.10:FF:000032">
    <property type="entry name" value="utrophin isoform X1"/>
    <property type="match status" value="1"/>
</dbReference>
<dbReference type="Pfam" id="PF00307">
    <property type="entry name" value="CH"/>
    <property type="match status" value="2"/>
</dbReference>
<dbReference type="PROSITE" id="PS50021">
    <property type="entry name" value="CH"/>
    <property type="match status" value="2"/>
</dbReference>
<dbReference type="FunFam" id="1.20.58.60:FF:000118">
    <property type="entry name" value="Dystrophin"/>
    <property type="match status" value="1"/>
</dbReference>